<dbReference type="AlphaFoldDB" id="A0A0W0SWL1"/>
<evidence type="ECO:0000256" key="4">
    <source>
        <dbReference type="ARBA" id="ARBA00023136"/>
    </source>
</evidence>
<proteinExistence type="predicted"/>
<evidence type="ECO:0000256" key="5">
    <source>
        <dbReference type="SAM" id="Phobius"/>
    </source>
</evidence>
<reference evidence="6 7" key="1">
    <citation type="submission" date="2015-11" db="EMBL/GenBank/DDBJ databases">
        <title>Genomic analysis of 38 Legionella species identifies large and diverse effector repertoires.</title>
        <authorList>
            <person name="Burstein D."/>
            <person name="Amaro F."/>
            <person name="Zusman T."/>
            <person name="Lifshitz Z."/>
            <person name="Cohen O."/>
            <person name="Gilbert J.A."/>
            <person name="Pupko T."/>
            <person name="Shuman H.A."/>
            <person name="Segal G."/>
        </authorList>
    </citation>
    <scope>NUCLEOTIDE SEQUENCE [LARGE SCALE GENOMIC DNA]</scope>
    <source>
        <strain evidence="6 7">ATCC 700990</strain>
    </source>
</reference>
<evidence type="ECO:0000256" key="3">
    <source>
        <dbReference type="ARBA" id="ARBA00022989"/>
    </source>
</evidence>
<sequence length="93" mass="10298">MSFTENLVQFGFSLSLLANAALFIPQILTLLKNKTAQGVSLITFGGFNVIQLFTLFHGLVEKDYLLAGGYLLSILSCGTVTILIIYYNYINRN</sequence>
<evidence type="ECO:0000256" key="2">
    <source>
        <dbReference type="ARBA" id="ARBA00022692"/>
    </source>
</evidence>
<keyword evidence="4 5" id="KW-0472">Membrane</keyword>
<evidence type="ECO:0008006" key="8">
    <source>
        <dbReference type="Google" id="ProtNLM"/>
    </source>
</evidence>
<protein>
    <recommendedName>
        <fullName evidence="8">PQ loop repeat protein</fullName>
    </recommendedName>
</protein>
<dbReference type="Pfam" id="PF04193">
    <property type="entry name" value="PQ-loop"/>
    <property type="match status" value="1"/>
</dbReference>
<keyword evidence="2 5" id="KW-0812">Transmembrane</keyword>
<comment type="subcellular location">
    <subcellularLocation>
        <location evidence="1">Membrane</location>
        <topology evidence="1">Multi-pass membrane protein</topology>
    </subcellularLocation>
</comment>
<dbReference type="RefSeq" id="WP_058495667.1">
    <property type="nucleotide sequence ID" value="NZ_CAAAIU010000002.1"/>
</dbReference>
<dbReference type="EMBL" id="LNXY01000020">
    <property type="protein sequence ID" value="KTC87751.1"/>
    <property type="molecule type" value="Genomic_DNA"/>
</dbReference>
<keyword evidence="7" id="KW-1185">Reference proteome</keyword>
<evidence type="ECO:0000313" key="6">
    <source>
        <dbReference type="EMBL" id="KTC87751.1"/>
    </source>
</evidence>
<feature type="transmembrane region" description="Helical" evidence="5">
    <location>
        <begin position="38"/>
        <end position="59"/>
    </location>
</feature>
<dbReference type="InterPro" id="IPR006603">
    <property type="entry name" value="PQ-loop_rpt"/>
</dbReference>
<dbReference type="Gene3D" id="1.20.1280.290">
    <property type="match status" value="1"/>
</dbReference>
<dbReference type="PATRIC" id="fig|1212489.4.peg.1448"/>
<organism evidence="6 7">
    <name type="scientific">Legionella drozanskii LLAP-1</name>
    <dbReference type="NCBI Taxonomy" id="1212489"/>
    <lineage>
        <taxon>Bacteria</taxon>
        <taxon>Pseudomonadati</taxon>
        <taxon>Pseudomonadota</taxon>
        <taxon>Gammaproteobacteria</taxon>
        <taxon>Legionellales</taxon>
        <taxon>Legionellaceae</taxon>
        <taxon>Legionella</taxon>
    </lineage>
</organism>
<dbReference type="Proteomes" id="UP000054736">
    <property type="component" value="Unassembled WGS sequence"/>
</dbReference>
<gene>
    <name evidence="6" type="ORF">Ldro_1370</name>
</gene>
<dbReference type="STRING" id="1212489.Ldro_1370"/>
<feature type="transmembrane region" description="Helical" evidence="5">
    <location>
        <begin position="12"/>
        <end position="31"/>
    </location>
</feature>
<keyword evidence="3 5" id="KW-1133">Transmembrane helix</keyword>
<dbReference type="GO" id="GO:0016020">
    <property type="term" value="C:membrane"/>
    <property type="evidence" value="ECO:0007669"/>
    <property type="project" value="UniProtKB-SubCell"/>
</dbReference>
<evidence type="ECO:0000256" key="1">
    <source>
        <dbReference type="ARBA" id="ARBA00004141"/>
    </source>
</evidence>
<feature type="transmembrane region" description="Helical" evidence="5">
    <location>
        <begin position="65"/>
        <end position="89"/>
    </location>
</feature>
<accession>A0A0W0SWL1</accession>
<dbReference type="OrthoDB" id="514649at2"/>
<comment type="caution">
    <text evidence="6">The sequence shown here is derived from an EMBL/GenBank/DDBJ whole genome shotgun (WGS) entry which is preliminary data.</text>
</comment>
<evidence type="ECO:0000313" key="7">
    <source>
        <dbReference type="Proteomes" id="UP000054736"/>
    </source>
</evidence>
<name>A0A0W0SWL1_9GAMM</name>